<feature type="compositionally biased region" description="Basic and acidic residues" evidence="1">
    <location>
        <begin position="109"/>
        <end position="119"/>
    </location>
</feature>
<protein>
    <recommendedName>
        <fullName evidence="2">BSD domain-containing protein</fullName>
    </recommendedName>
</protein>
<evidence type="ECO:0000313" key="3">
    <source>
        <dbReference type="EMBL" id="KDQ21519.1"/>
    </source>
</evidence>
<feature type="compositionally biased region" description="Acidic residues" evidence="1">
    <location>
        <begin position="405"/>
        <end position="417"/>
    </location>
</feature>
<sequence>MNALDIYDFTADAVPTPPETKTPPAEPPSLNEEVTQVLGQLGRFWGGVRKQSQSVIGTARKDFGDAVVQARAELGKLTADASATHPQSTGESGVESIPDSQSAQTRAADVIEGKGKAREIVPPGPSDSPTGAIAATTSVNSIASTASSFFSRFQSNIPSNLAPSNITQTIQKHLPPTLAQNAPQVDLQQLRTTLSSNIQRVQGMTLQQAEKLAGDYKNRGEALFKGAGEYLKDAVKVVPPEQAGSHDGIMWDGSDIWSFPSPVGTPGWGGNAAETEKDGSSASGPTGTPLARATRAEALLKRLNHDPEMLKLNPAVDDTVKAQFELFEKNVQAEGGIFGDKWVTKVQEALSQKDEDATALQKIFDTLVPGEVAQDTFWARYFFRVHQIEQEEVKRKALFEDATQSEDDFKWDDDDEAAPTSPPSVDAPILPSTPEKTEKPDIQTTPKSTSTLPLRTATSALRASATTSPHESEGSYDLVEPGKDGEGGGESEEDSDWE</sequence>
<feature type="compositionally biased region" description="Acidic residues" evidence="1">
    <location>
        <begin position="487"/>
        <end position="498"/>
    </location>
</feature>
<dbReference type="Gene3D" id="1.10.3970.10">
    <property type="entry name" value="BSD domain"/>
    <property type="match status" value="1"/>
</dbReference>
<feature type="domain" description="BSD" evidence="2">
    <location>
        <begin position="355"/>
        <end position="389"/>
    </location>
</feature>
<accession>A0A067N0Y3</accession>
<dbReference type="EMBL" id="KL198016">
    <property type="protein sequence ID" value="KDQ21519.1"/>
    <property type="molecule type" value="Genomic_DNA"/>
</dbReference>
<name>A0A067N0Y3_BOTB1</name>
<feature type="region of interest" description="Disordered" evidence="1">
    <location>
        <begin position="261"/>
        <end position="290"/>
    </location>
</feature>
<dbReference type="SMART" id="SM00751">
    <property type="entry name" value="BSD"/>
    <property type="match status" value="1"/>
</dbReference>
<feature type="region of interest" description="Disordered" evidence="1">
    <location>
        <begin position="405"/>
        <end position="498"/>
    </location>
</feature>
<feature type="region of interest" description="Disordered" evidence="1">
    <location>
        <begin position="1"/>
        <end position="30"/>
    </location>
</feature>
<dbReference type="AlphaFoldDB" id="A0A067N0Y3"/>
<evidence type="ECO:0000313" key="4">
    <source>
        <dbReference type="Proteomes" id="UP000027195"/>
    </source>
</evidence>
<reference evidence="4" key="1">
    <citation type="journal article" date="2014" name="Proc. Natl. Acad. Sci. U.S.A.">
        <title>Extensive sampling of basidiomycete genomes demonstrates inadequacy of the white-rot/brown-rot paradigm for wood decay fungi.</title>
        <authorList>
            <person name="Riley R."/>
            <person name="Salamov A.A."/>
            <person name="Brown D.W."/>
            <person name="Nagy L.G."/>
            <person name="Floudas D."/>
            <person name="Held B.W."/>
            <person name="Levasseur A."/>
            <person name="Lombard V."/>
            <person name="Morin E."/>
            <person name="Otillar R."/>
            <person name="Lindquist E.A."/>
            <person name="Sun H."/>
            <person name="LaButti K.M."/>
            <person name="Schmutz J."/>
            <person name="Jabbour D."/>
            <person name="Luo H."/>
            <person name="Baker S.E."/>
            <person name="Pisabarro A.G."/>
            <person name="Walton J.D."/>
            <person name="Blanchette R.A."/>
            <person name="Henrissat B."/>
            <person name="Martin F."/>
            <person name="Cullen D."/>
            <person name="Hibbett D.S."/>
            <person name="Grigoriev I.V."/>
        </authorList>
    </citation>
    <scope>NUCLEOTIDE SEQUENCE [LARGE SCALE GENOMIC DNA]</scope>
    <source>
        <strain evidence="4">FD-172 SS1</strain>
    </source>
</reference>
<gene>
    <name evidence="3" type="ORF">BOTBODRAFT_123299</name>
</gene>
<dbReference type="HOGENOM" id="CLU_039658_0_0_1"/>
<dbReference type="OrthoDB" id="73788at2759"/>
<evidence type="ECO:0000259" key="2">
    <source>
        <dbReference type="PROSITE" id="PS50858"/>
    </source>
</evidence>
<dbReference type="SUPFAM" id="SSF140383">
    <property type="entry name" value="BSD domain-like"/>
    <property type="match status" value="1"/>
</dbReference>
<proteinExistence type="predicted"/>
<dbReference type="PANTHER" id="PTHR16019:SF5">
    <property type="entry name" value="BSD DOMAIN-CONTAINING PROTEIN 1"/>
    <property type="match status" value="1"/>
</dbReference>
<dbReference type="GO" id="GO:0005737">
    <property type="term" value="C:cytoplasm"/>
    <property type="evidence" value="ECO:0007669"/>
    <property type="project" value="TreeGrafter"/>
</dbReference>
<dbReference type="InterPro" id="IPR051494">
    <property type="entry name" value="BSD_domain-containing"/>
</dbReference>
<feature type="compositionally biased region" description="Pro residues" evidence="1">
    <location>
        <begin position="15"/>
        <end position="27"/>
    </location>
</feature>
<dbReference type="InterPro" id="IPR035925">
    <property type="entry name" value="BSD_dom_sf"/>
</dbReference>
<organism evidence="3 4">
    <name type="scientific">Botryobasidium botryosum (strain FD-172 SS1)</name>
    <dbReference type="NCBI Taxonomy" id="930990"/>
    <lineage>
        <taxon>Eukaryota</taxon>
        <taxon>Fungi</taxon>
        <taxon>Dikarya</taxon>
        <taxon>Basidiomycota</taxon>
        <taxon>Agaricomycotina</taxon>
        <taxon>Agaricomycetes</taxon>
        <taxon>Cantharellales</taxon>
        <taxon>Botryobasidiaceae</taxon>
        <taxon>Botryobasidium</taxon>
    </lineage>
</organism>
<dbReference type="Proteomes" id="UP000027195">
    <property type="component" value="Unassembled WGS sequence"/>
</dbReference>
<dbReference type="Pfam" id="PF03909">
    <property type="entry name" value="BSD"/>
    <property type="match status" value="1"/>
</dbReference>
<dbReference type="InterPro" id="IPR005607">
    <property type="entry name" value="BSD_dom"/>
</dbReference>
<dbReference type="InParanoid" id="A0A067N0Y3"/>
<feature type="compositionally biased region" description="Polar residues" evidence="1">
    <location>
        <begin position="442"/>
        <end position="453"/>
    </location>
</feature>
<dbReference type="PANTHER" id="PTHR16019">
    <property type="entry name" value="SYNAPSE-ASSOCIATED PROTEIN"/>
    <property type="match status" value="1"/>
</dbReference>
<dbReference type="PROSITE" id="PS50858">
    <property type="entry name" value="BSD"/>
    <property type="match status" value="1"/>
</dbReference>
<feature type="region of interest" description="Disordered" evidence="1">
    <location>
        <begin position="79"/>
        <end position="131"/>
    </location>
</feature>
<keyword evidence="4" id="KW-1185">Reference proteome</keyword>
<feature type="compositionally biased region" description="Low complexity" evidence="1">
    <location>
        <begin position="454"/>
        <end position="468"/>
    </location>
</feature>
<evidence type="ECO:0000256" key="1">
    <source>
        <dbReference type="SAM" id="MobiDB-lite"/>
    </source>
</evidence>